<reference evidence="2" key="2">
    <citation type="submission" date="2023-11" db="UniProtKB">
        <authorList>
            <consortium name="WormBaseParasite"/>
        </authorList>
    </citation>
    <scope>IDENTIFICATION</scope>
</reference>
<dbReference type="AlphaFoldDB" id="A0AA85K461"/>
<evidence type="ECO:0000313" key="2">
    <source>
        <dbReference type="WBParaSite" id="TREG1_61610.1"/>
    </source>
</evidence>
<keyword evidence="1" id="KW-1185">Reference proteome</keyword>
<name>A0AA85K461_TRIRE</name>
<dbReference type="WBParaSite" id="TREG1_61610.1">
    <property type="protein sequence ID" value="TREG1_61610.1"/>
    <property type="gene ID" value="TREG1_61610"/>
</dbReference>
<proteinExistence type="predicted"/>
<sequence>MILTKSMEKLTVELGSILKDDMRIDGDLGCVLLDLSSDGINREFALMTDMKWKPDYDRYELNYDKESWMKCAATAAAYMYKSVGESVSQPLRVWLSNAASAMILQGLLGELTTSSTQADTKRNAK</sequence>
<accession>A0AA85K461</accession>
<protein>
    <submittedName>
        <fullName evidence="2">Uncharacterized protein</fullName>
    </submittedName>
</protein>
<reference evidence="1" key="1">
    <citation type="submission" date="2022-06" db="EMBL/GenBank/DDBJ databases">
        <authorList>
            <person name="Berger JAMES D."/>
            <person name="Berger JAMES D."/>
        </authorList>
    </citation>
    <scope>NUCLEOTIDE SEQUENCE [LARGE SCALE GENOMIC DNA]</scope>
</reference>
<dbReference type="Proteomes" id="UP000050795">
    <property type="component" value="Unassembled WGS sequence"/>
</dbReference>
<organism evidence="1 2">
    <name type="scientific">Trichobilharzia regenti</name>
    <name type="common">Nasal bird schistosome</name>
    <dbReference type="NCBI Taxonomy" id="157069"/>
    <lineage>
        <taxon>Eukaryota</taxon>
        <taxon>Metazoa</taxon>
        <taxon>Spiralia</taxon>
        <taxon>Lophotrochozoa</taxon>
        <taxon>Platyhelminthes</taxon>
        <taxon>Trematoda</taxon>
        <taxon>Digenea</taxon>
        <taxon>Strigeidida</taxon>
        <taxon>Schistosomatoidea</taxon>
        <taxon>Schistosomatidae</taxon>
        <taxon>Trichobilharzia</taxon>
    </lineage>
</organism>
<evidence type="ECO:0000313" key="1">
    <source>
        <dbReference type="Proteomes" id="UP000050795"/>
    </source>
</evidence>